<organism evidence="14 15">
    <name type="scientific">Lentinula edodes</name>
    <name type="common">Shiitake mushroom</name>
    <name type="synonym">Lentinus edodes</name>
    <dbReference type="NCBI Taxonomy" id="5353"/>
    <lineage>
        <taxon>Eukaryota</taxon>
        <taxon>Fungi</taxon>
        <taxon>Dikarya</taxon>
        <taxon>Basidiomycota</taxon>
        <taxon>Agaricomycotina</taxon>
        <taxon>Agaricomycetes</taxon>
        <taxon>Agaricomycetidae</taxon>
        <taxon>Agaricales</taxon>
        <taxon>Marasmiineae</taxon>
        <taxon>Omphalotaceae</taxon>
        <taxon>Lentinula</taxon>
    </lineage>
</organism>
<dbReference type="AlphaFoldDB" id="A0A1Q3EMV7"/>
<evidence type="ECO:0000256" key="10">
    <source>
        <dbReference type="ARBA" id="ARBA00023159"/>
    </source>
</evidence>
<dbReference type="FunFam" id="3.40.50.10810:FF:000005">
    <property type="entry name" value="Photoperiod-independent early flowering 1"/>
    <property type="match status" value="1"/>
</dbReference>
<dbReference type="EMBL" id="BDGU01000654">
    <property type="protein sequence ID" value="GAW08516.1"/>
    <property type="molecule type" value="Genomic_DNA"/>
</dbReference>
<evidence type="ECO:0000256" key="5">
    <source>
        <dbReference type="ARBA" id="ARBA00022801"/>
    </source>
</evidence>
<evidence type="ECO:0000256" key="11">
    <source>
        <dbReference type="ARBA" id="ARBA00023242"/>
    </source>
</evidence>
<keyword evidence="8" id="KW-0156">Chromatin regulator</keyword>
<dbReference type="PROSITE" id="PS51194">
    <property type="entry name" value="HELICASE_CTER"/>
    <property type="match status" value="1"/>
</dbReference>
<keyword evidence="9" id="KW-0238">DNA-binding</keyword>
<dbReference type="PANTHER" id="PTHR45685">
    <property type="entry name" value="HELICASE SRCAP-RELATED"/>
    <property type="match status" value="1"/>
</dbReference>
<evidence type="ECO:0000256" key="9">
    <source>
        <dbReference type="ARBA" id="ARBA00023125"/>
    </source>
</evidence>
<keyword evidence="10" id="KW-0010">Activator</keyword>
<dbReference type="CDD" id="cd18793">
    <property type="entry name" value="SF2_C_SNF"/>
    <property type="match status" value="1"/>
</dbReference>
<sequence>MSETLAIKANSGGLGLKESFTSVAVDSLATVDPNNSTSEPLNDWNPDNKIAPPVLLRGVLRPYQFAGLEWLASLHSNNLNGILADEMGLGKTIQTISLLAHLACDRGIWGPHLIIVPTSVLLNWEMEFKKFLPGFRILCYHGSTKRRKELRQGWNHKYHFNVCITSYTLTSRDAHIFKRKNWYYMVLDEAHMIKNFKSQRWNTLLLFRSFRRLLLTGTPLQNNLTELWALLQFLMSGAKFANLKEFGEWFSNPLEKAIEMGNVHDDETKQRVSKLHTVLRPYLLRRLKRDVEKELPNKYEHLVLCSLSKHQRFLYDEFMARAHTRDALRSGVYQKIANILMQLRKVCNHPDLFEVRPIVTSFVMDRSAVADFEIKELLIRRQFLKNESEELDFELLGLSFLNLQNTSIATTLSTQAEAAGAIMMRLCEHPGPAPPKDVRRIEKFLQYAEWRRRASLAARWSHTAYLNRLRYSRSPIYSSETISLVRSMYNPIIPLCHVNTRTAAFVDTVLPSLHKAVLSYEERSNEMSDVIDRFAFITSNVVARDVARFALPGLLPSILKSVPLTFDDVLHKSAVKLSIAFPPPSLLQYDCGKLQRLTALLREKKAGGHRVLLFTQMTKILDILEIYLNFHGYLYLRLDGATSIEDRQYVTERFNKDEKIFCFIASSRSGGVGINLTGADTVIFYDSDFNPQMDRQCEDRAHRIGQIRDVHIYRFISEHTVEEAMLLKANQKRFLDDMVIQKGEFRLEIYFQIRFEKTRLIILRWLEYNVESDSGLLTKALGEFEDSEDSLAATIAEREEVDMEGADKADFGLGVVWEEIIKRMLLRVGQEP</sequence>
<keyword evidence="4" id="KW-0547">Nucleotide-binding</keyword>
<evidence type="ECO:0000259" key="12">
    <source>
        <dbReference type="PROSITE" id="PS51192"/>
    </source>
</evidence>
<dbReference type="SUPFAM" id="SSF52540">
    <property type="entry name" value="P-loop containing nucleoside triphosphate hydrolases"/>
    <property type="match status" value="2"/>
</dbReference>
<dbReference type="InterPro" id="IPR000330">
    <property type="entry name" value="SNF2_N"/>
</dbReference>
<evidence type="ECO:0000259" key="13">
    <source>
        <dbReference type="PROSITE" id="PS51194"/>
    </source>
</evidence>
<reference evidence="14 15" key="2">
    <citation type="submission" date="2017-02" db="EMBL/GenBank/DDBJ databases">
        <title>A genome survey and senescence transcriptome analysis in Lentinula edodes.</title>
        <authorList>
            <person name="Sakamoto Y."/>
            <person name="Nakade K."/>
            <person name="Sato S."/>
            <person name="Yoshida Y."/>
            <person name="Miyazaki K."/>
            <person name="Natsume S."/>
            <person name="Konno N."/>
        </authorList>
    </citation>
    <scope>NUCLEOTIDE SEQUENCE [LARGE SCALE GENOMIC DNA]</scope>
    <source>
        <strain evidence="14 15">NBRC 111202</strain>
    </source>
</reference>
<evidence type="ECO:0000256" key="7">
    <source>
        <dbReference type="ARBA" id="ARBA00022840"/>
    </source>
</evidence>
<reference evidence="14 15" key="1">
    <citation type="submission" date="2016-08" db="EMBL/GenBank/DDBJ databases">
        <authorList>
            <consortium name="Lentinula edodes genome sequencing consortium"/>
            <person name="Sakamoto Y."/>
            <person name="Nakade K."/>
            <person name="Sato S."/>
            <person name="Yoshida Y."/>
            <person name="Miyazaki K."/>
            <person name="Natsume S."/>
            <person name="Konno N."/>
        </authorList>
    </citation>
    <scope>NUCLEOTIDE SEQUENCE [LARGE SCALE GENOMIC DNA]</scope>
    <source>
        <strain evidence="14 15">NBRC 111202</strain>
    </source>
</reference>
<dbReference type="GO" id="GO:0016887">
    <property type="term" value="F:ATP hydrolysis activity"/>
    <property type="evidence" value="ECO:0007669"/>
    <property type="project" value="TreeGrafter"/>
</dbReference>
<keyword evidence="5" id="KW-0378">Hydrolase</keyword>
<dbReference type="SMART" id="SM00487">
    <property type="entry name" value="DEXDc"/>
    <property type="match status" value="1"/>
</dbReference>
<dbReference type="InterPro" id="IPR014001">
    <property type="entry name" value="Helicase_ATP-bd"/>
</dbReference>
<comment type="similarity">
    <text evidence="2">Belongs to the SNF2/RAD54 helicase family. SWR1 subfamily.</text>
</comment>
<dbReference type="Pfam" id="PF00176">
    <property type="entry name" value="SNF2-rel_dom"/>
    <property type="match status" value="1"/>
</dbReference>
<dbReference type="SMART" id="SM00490">
    <property type="entry name" value="HELICc"/>
    <property type="match status" value="1"/>
</dbReference>
<dbReference type="InterPro" id="IPR038718">
    <property type="entry name" value="SNF2-like_sf"/>
</dbReference>
<dbReference type="EC" id="3.6.4.12" evidence="3"/>
<accession>A0A1Q3EMV7</accession>
<dbReference type="InterPro" id="IPR049730">
    <property type="entry name" value="SNF2/RAD54-like_C"/>
</dbReference>
<dbReference type="Proteomes" id="UP000188533">
    <property type="component" value="Unassembled WGS sequence"/>
</dbReference>
<dbReference type="GO" id="GO:0000812">
    <property type="term" value="C:Swr1 complex"/>
    <property type="evidence" value="ECO:0007669"/>
    <property type="project" value="TreeGrafter"/>
</dbReference>
<comment type="subcellular location">
    <subcellularLocation>
        <location evidence="1">Nucleus</location>
    </subcellularLocation>
</comment>
<keyword evidence="15" id="KW-1185">Reference proteome</keyword>
<evidence type="ECO:0000313" key="15">
    <source>
        <dbReference type="Proteomes" id="UP000188533"/>
    </source>
</evidence>
<proteinExistence type="inferred from homology"/>
<dbReference type="InterPro" id="IPR050520">
    <property type="entry name" value="INO80/SWR1_helicase"/>
</dbReference>
<dbReference type="Gene3D" id="3.40.50.10810">
    <property type="entry name" value="Tandem AAA-ATPase domain"/>
    <property type="match status" value="1"/>
</dbReference>
<dbReference type="PROSITE" id="PS51192">
    <property type="entry name" value="HELICASE_ATP_BIND_1"/>
    <property type="match status" value="1"/>
</dbReference>
<dbReference type="GO" id="GO:0042393">
    <property type="term" value="F:histone binding"/>
    <property type="evidence" value="ECO:0007669"/>
    <property type="project" value="TreeGrafter"/>
</dbReference>
<dbReference type="GO" id="GO:0003678">
    <property type="term" value="F:DNA helicase activity"/>
    <property type="evidence" value="ECO:0007669"/>
    <property type="project" value="UniProtKB-EC"/>
</dbReference>
<evidence type="ECO:0000313" key="14">
    <source>
        <dbReference type="EMBL" id="GAW08516.1"/>
    </source>
</evidence>
<evidence type="ECO:0000256" key="8">
    <source>
        <dbReference type="ARBA" id="ARBA00022853"/>
    </source>
</evidence>
<dbReference type="InterPro" id="IPR001650">
    <property type="entry name" value="Helicase_C-like"/>
</dbReference>
<dbReference type="Pfam" id="PF00271">
    <property type="entry name" value="Helicase_C"/>
    <property type="match status" value="1"/>
</dbReference>
<keyword evidence="6 14" id="KW-0347">Helicase</keyword>
<evidence type="ECO:0000256" key="2">
    <source>
        <dbReference type="ARBA" id="ARBA00009220"/>
    </source>
</evidence>
<keyword evidence="7" id="KW-0067">ATP-binding</keyword>
<protein>
    <recommendedName>
        <fullName evidence="3">DNA helicase</fullName>
        <ecNumber evidence="3">3.6.4.12</ecNumber>
    </recommendedName>
</protein>
<dbReference type="Gene3D" id="3.40.50.300">
    <property type="entry name" value="P-loop containing nucleotide triphosphate hydrolases"/>
    <property type="match status" value="1"/>
</dbReference>
<dbReference type="InterPro" id="IPR027417">
    <property type="entry name" value="P-loop_NTPase"/>
</dbReference>
<dbReference type="PANTHER" id="PTHR45685:SF1">
    <property type="entry name" value="HELICASE SRCAP"/>
    <property type="match status" value="1"/>
</dbReference>
<gene>
    <name evidence="14" type="ORF">LENED_010577</name>
</gene>
<comment type="caution">
    <text evidence="14">The sequence shown here is derived from an EMBL/GenBank/DDBJ whole genome shotgun (WGS) entry which is preliminary data.</text>
</comment>
<dbReference type="GO" id="GO:0005524">
    <property type="term" value="F:ATP binding"/>
    <property type="evidence" value="ECO:0007669"/>
    <property type="project" value="UniProtKB-KW"/>
</dbReference>
<name>A0A1Q3EMV7_LENED</name>
<dbReference type="GO" id="GO:0003677">
    <property type="term" value="F:DNA binding"/>
    <property type="evidence" value="ECO:0007669"/>
    <property type="project" value="UniProtKB-KW"/>
</dbReference>
<evidence type="ECO:0000256" key="1">
    <source>
        <dbReference type="ARBA" id="ARBA00004123"/>
    </source>
</evidence>
<keyword evidence="11" id="KW-0539">Nucleus</keyword>
<dbReference type="GO" id="GO:0006338">
    <property type="term" value="P:chromatin remodeling"/>
    <property type="evidence" value="ECO:0007669"/>
    <property type="project" value="TreeGrafter"/>
</dbReference>
<feature type="domain" description="Helicase C-terminal" evidence="13">
    <location>
        <begin position="593"/>
        <end position="746"/>
    </location>
</feature>
<evidence type="ECO:0000256" key="6">
    <source>
        <dbReference type="ARBA" id="ARBA00022806"/>
    </source>
</evidence>
<dbReference type="STRING" id="5353.A0A1Q3EMV7"/>
<evidence type="ECO:0000256" key="4">
    <source>
        <dbReference type="ARBA" id="ARBA00022741"/>
    </source>
</evidence>
<evidence type="ECO:0000256" key="3">
    <source>
        <dbReference type="ARBA" id="ARBA00012551"/>
    </source>
</evidence>
<feature type="domain" description="Helicase ATP-binding" evidence="12">
    <location>
        <begin position="72"/>
        <end position="237"/>
    </location>
</feature>